<feature type="region of interest" description="Disordered" evidence="9">
    <location>
        <begin position="477"/>
        <end position="592"/>
    </location>
</feature>
<dbReference type="CDD" id="cd12379">
    <property type="entry name" value="RRM2_I_PABPs"/>
    <property type="match status" value="1"/>
</dbReference>
<evidence type="ECO:0000256" key="1">
    <source>
        <dbReference type="ARBA" id="ARBA00004496"/>
    </source>
</evidence>
<feature type="compositionally biased region" description="Low complexity" evidence="9">
    <location>
        <begin position="553"/>
        <end position="574"/>
    </location>
</feature>
<dbReference type="CDD" id="cd12380">
    <property type="entry name" value="RRM3_I_PABPs"/>
    <property type="match status" value="1"/>
</dbReference>
<comment type="subcellular location">
    <subcellularLocation>
        <location evidence="1 8">Cytoplasm</location>
    </subcellularLocation>
</comment>
<dbReference type="OrthoDB" id="19742at2759"/>
<dbReference type="EMBL" id="JANBUL010000102">
    <property type="protein sequence ID" value="KAJ2781506.1"/>
    <property type="molecule type" value="Genomic_DNA"/>
</dbReference>
<feature type="domain" description="RRM" evidence="10">
    <location>
        <begin position="160"/>
        <end position="237"/>
    </location>
</feature>
<feature type="domain" description="PABC" evidence="11">
    <location>
        <begin position="666"/>
        <end position="735"/>
    </location>
</feature>
<feature type="compositionally biased region" description="Gly residues" evidence="9">
    <location>
        <begin position="529"/>
        <end position="544"/>
    </location>
</feature>
<feature type="domain" description="RRM" evidence="10">
    <location>
        <begin position="356"/>
        <end position="433"/>
    </location>
</feature>
<dbReference type="CDD" id="cd12378">
    <property type="entry name" value="RRM1_I_PABPs"/>
    <property type="match status" value="1"/>
</dbReference>
<dbReference type="FunFam" id="3.30.70.330:FF:000091">
    <property type="entry name" value="Polyadenylate-binding protein"/>
    <property type="match status" value="1"/>
</dbReference>
<dbReference type="InterPro" id="IPR012677">
    <property type="entry name" value="Nucleotide-bd_a/b_plait_sf"/>
</dbReference>
<evidence type="ECO:0000256" key="5">
    <source>
        <dbReference type="ARBA" id="ARBA00022845"/>
    </source>
</evidence>
<sequence>MSEAASPAPAPAASPAAEAPAVSAAPAGVAQPAEQAADAPAPAAAAAVAAAGGAPVVSMPEPAGSIAPMPNASLYVGELDPSVTESVLFELFSMVGPVASIRVCRDTITRRSLGYAYVNYHNRADGERALETLNYTEIKDRPCRIMWSQRNPEMRRRGTGNVFIKNLDPTIDNKALHDTFAAFGNILSCKVVTDANGNSCGYGYVHYDTREAADLAIQKVNGMLLNDMKVYVGHHIPREERESNMEKMKANFTNVYVKHLDPEVDDAELETMFAKFGEITSVSVQRDEDGASRKFAFVNFKDHESARRAVEEMHDSEHRGQQLYVARAQKRSERERELRDQYERAKLEKLSKYQGVNLYIKNFDEDITEDRLRQEFVPYGVITSVKIMVDDKGDSRGFGFVCFSTPEEANKAVAEMNGRMLGKKPLYVAVAQRSEQRRQHIEAAKRQWHNPAAAMGAPMYAGAPMYYPPGYAPPRGGFQQAPRPVRWQGGQPLPGQYPVPGQYAPVPGQYPAPAGPRPMRPRNPRQNSGRGGGYAQRGGRGAGGYRNNPRAMQQAPAQPLDALADAPAAADADAPLPPVPTPSDLAAAPAEEQKQMLGEALYPRVLQLAGAGAKIDEERAGKITGMLLEMDNSELLNLFEEKAALSAKVAEALEVLADKGSSSPADDEQKQSLGEALYARIVELDDAKIGEERAGKITGMLLEMDVSELTALLEDTAALSAKVAEALDVLAKDAN</sequence>
<name>A0A9W8LI63_9FUNG</name>
<reference evidence="12" key="1">
    <citation type="submission" date="2022-07" db="EMBL/GenBank/DDBJ databases">
        <title>Phylogenomic reconstructions and comparative analyses of Kickxellomycotina fungi.</title>
        <authorList>
            <person name="Reynolds N.K."/>
            <person name="Stajich J.E."/>
            <person name="Barry K."/>
            <person name="Grigoriev I.V."/>
            <person name="Crous P."/>
            <person name="Smith M.E."/>
        </authorList>
    </citation>
    <scope>NUCLEOTIDE SEQUENCE</scope>
    <source>
        <strain evidence="12">NBRC 105414</strain>
    </source>
</reference>
<feature type="domain" description="RRM" evidence="10">
    <location>
        <begin position="253"/>
        <end position="330"/>
    </location>
</feature>
<dbReference type="SUPFAM" id="SSF54928">
    <property type="entry name" value="RNA-binding domain, RBD"/>
    <property type="match status" value="2"/>
</dbReference>
<dbReference type="GO" id="GO:0006417">
    <property type="term" value="P:regulation of translation"/>
    <property type="evidence" value="ECO:0007669"/>
    <property type="project" value="UniProtKB-KW"/>
</dbReference>
<keyword evidence="4" id="KW-0677">Repeat</keyword>
<dbReference type="GO" id="GO:0003723">
    <property type="term" value="F:RNA binding"/>
    <property type="evidence" value="ECO:0007669"/>
    <property type="project" value="UniProtKB-UniRule"/>
</dbReference>
<comment type="caution">
    <text evidence="12">The sequence shown here is derived from an EMBL/GenBank/DDBJ whole genome shotgun (WGS) entry which is preliminary data.</text>
</comment>
<evidence type="ECO:0000256" key="6">
    <source>
        <dbReference type="ARBA" id="ARBA00022884"/>
    </source>
</evidence>
<protein>
    <recommendedName>
        <fullName evidence="8">Polyadenylate-binding protein</fullName>
        <shortName evidence="8">PABP</shortName>
    </recommendedName>
</protein>
<dbReference type="PANTHER" id="PTHR24012">
    <property type="entry name" value="RNA BINDING PROTEIN"/>
    <property type="match status" value="1"/>
</dbReference>
<dbReference type="InterPro" id="IPR002004">
    <property type="entry name" value="PABP_HYD_C"/>
</dbReference>
<feature type="compositionally biased region" description="Pro residues" evidence="9">
    <location>
        <begin position="508"/>
        <end position="518"/>
    </location>
</feature>
<feature type="domain" description="PABC" evidence="11">
    <location>
        <begin position="577"/>
        <end position="661"/>
    </location>
</feature>
<dbReference type="GO" id="GO:0005737">
    <property type="term" value="C:cytoplasm"/>
    <property type="evidence" value="ECO:0007669"/>
    <property type="project" value="UniProtKB-SubCell"/>
</dbReference>
<evidence type="ECO:0000256" key="7">
    <source>
        <dbReference type="PROSITE-ProRule" id="PRU00176"/>
    </source>
</evidence>
<dbReference type="PROSITE" id="PS50102">
    <property type="entry name" value="RRM"/>
    <property type="match status" value="4"/>
</dbReference>
<dbReference type="InterPro" id="IPR035979">
    <property type="entry name" value="RBD_domain_sf"/>
</dbReference>
<dbReference type="FunFam" id="3.30.70.330:FF:000003">
    <property type="entry name" value="Polyadenylate-binding protein"/>
    <property type="match status" value="1"/>
</dbReference>
<evidence type="ECO:0000259" key="11">
    <source>
        <dbReference type="PROSITE" id="PS51309"/>
    </source>
</evidence>
<feature type="domain" description="RRM" evidence="10">
    <location>
        <begin position="72"/>
        <end position="150"/>
    </location>
</feature>
<organism evidence="12 13">
    <name type="scientific">Coemansia javaensis</name>
    <dbReference type="NCBI Taxonomy" id="2761396"/>
    <lineage>
        <taxon>Eukaryota</taxon>
        <taxon>Fungi</taxon>
        <taxon>Fungi incertae sedis</taxon>
        <taxon>Zoopagomycota</taxon>
        <taxon>Kickxellomycotina</taxon>
        <taxon>Kickxellomycetes</taxon>
        <taxon>Kickxellales</taxon>
        <taxon>Kickxellaceae</taxon>
        <taxon>Coemansia</taxon>
    </lineage>
</organism>
<keyword evidence="5" id="KW-0810">Translation regulation</keyword>
<dbReference type="Gene3D" id="1.10.1900.10">
    <property type="entry name" value="c-terminal domain of poly(a) binding protein"/>
    <property type="match status" value="2"/>
</dbReference>
<dbReference type="PROSITE" id="PS51309">
    <property type="entry name" value="PABC"/>
    <property type="match status" value="2"/>
</dbReference>
<dbReference type="InterPro" id="IPR000504">
    <property type="entry name" value="RRM_dom"/>
</dbReference>
<evidence type="ECO:0000256" key="4">
    <source>
        <dbReference type="ARBA" id="ARBA00022737"/>
    </source>
</evidence>
<dbReference type="SMART" id="SM00517">
    <property type="entry name" value="PolyA"/>
    <property type="match status" value="2"/>
</dbReference>
<dbReference type="FunFam" id="3.30.70.330:FF:000648">
    <property type="entry name" value="Polyadenylate-binding protein"/>
    <property type="match status" value="1"/>
</dbReference>
<dbReference type="AlphaFoldDB" id="A0A9W8LI63"/>
<dbReference type="NCBIfam" id="TIGR01628">
    <property type="entry name" value="PABP-1234"/>
    <property type="match status" value="1"/>
</dbReference>
<dbReference type="SMART" id="SM00361">
    <property type="entry name" value="RRM_1"/>
    <property type="match status" value="3"/>
</dbReference>
<dbReference type="Gene3D" id="3.30.70.330">
    <property type="match status" value="4"/>
</dbReference>
<dbReference type="CDD" id="cd12381">
    <property type="entry name" value="RRM4_I_PABPs"/>
    <property type="match status" value="1"/>
</dbReference>
<keyword evidence="3 8" id="KW-0963">Cytoplasm</keyword>
<dbReference type="Pfam" id="PF00076">
    <property type="entry name" value="RRM_1"/>
    <property type="match status" value="4"/>
</dbReference>
<dbReference type="Pfam" id="PF00658">
    <property type="entry name" value="MLLE"/>
    <property type="match status" value="2"/>
</dbReference>
<proteinExistence type="inferred from homology"/>
<comment type="similarity">
    <text evidence="2 8">Belongs to the polyadenylate-binding protein type-1 family.</text>
</comment>
<dbReference type="InterPro" id="IPR036053">
    <property type="entry name" value="PABP-dom"/>
</dbReference>
<dbReference type="SUPFAM" id="SSF63570">
    <property type="entry name" value="PABC (PABP) domain"/>
    <property type="match status" value="2"/>
</dbReference>
<gene>
    <name evidence="12" type="primary">PAB1</name>
    <name evidence="12" type="ORF">H4R18_002832</name>
</gene>
<dbReference type="Proteomes" id="UP001140217">
    <property type="component" value="Unassembled WGS sequence"/>
</dbReference>
<evidence type="ECO:0000256" key="2">
    <source>
        <dbReference type="ARBA" id="ARBA00008557"/>
    </source>
</evidence>
<dbReference type="InterPro" id="IPR045305">
    <property type="entry name" value="RRM2_I_PABPs"/>
</dbReference>
<evidence type="ECO:0000313" key="13">
    <source>
        <dbReference type="Proteomes" id="UP001140217"/>
    </source>
</evidence>
<dbReference type="InterPro" id="IPR003954">
    <property type="entry name" value="RRM_euk-type"/>
</dbReference>
<accession>A0A9W8LI63</accession>
<keyword evidence="13" id="KW-1185">Reference proteome</keyword>
<evidence type="ECO:0000313" key="12">
    <source>
        <dbReference type="EMBL" id="KAJ2781506.1"/>
    </source>
</evidence>
<keyword evidence="6 7" id="KW-0694">RNA-binding</keyword>
<dbReference type="InterPro" id="IPR034364">
    <property type="entry name" value="PABP_RRM1"/>
</dbReference>
<comment type="function">
    <text evidence="8">Binds the poly(A) tail of mRNA.</text>
</comment>
<feature type="region of interest" description="Disordered" evidence="9">
    <location>
        <begin position="1"/>
        <end position="25"/>
    </location>
</feature>
<evidence type="ECO:0000256" key="8">
    <source>
        <dbReference type="RuleBase" id="RU362004"/>
    </source>
</evidence>
<evidence type="ECO:0000256" key="3">
    <source>
        <dbReference type="ARBA" id="ARBA00022490"/>
    </source>
</evidence>
<dbReference type="InterPro" id="IPR006515">
    <property type="entry name" value="PABP_1234"/>
</dbReference>
<dbReference type="SMART" id="SM00360">
    <property type="entry name" value="RRM"/>
    <property type="match status" value="4"/>
</dbReference>
<evidence type="ECO:0000259" key="10">
    <source>
        <dbReference type="PROSITE" id="PS50102"/>
    </source>
</evidence>
<evidence type="ECO:0000256" key="9">
    <source>
        <dbReference type="SAM" id="MobiDB-lite"/>
    </source>
</evidence>